<dbReference type="OrthoDB" id="1698322at2"/>
<dbReference type="EMBL" id="VJXW01000013">
    <property type="protein sequence ID" value="TRW24511.1"/>
    <property type="molecule type" value="Genomic_DNA"/>
</dbReference>
<gene>
    <name evidence="1" type="ORF">FL857_08405</name>
</gene>
<evidence type="ECO:0000313" key="1">
    <source>
        <dbReference type="EMBL" id="TRW24511.1"/>
    </source>
</evidence>
<protein>
    <submittedName>
        <fullName evidence="1">Recombinase RecR</fullName>
    </submittedName>
</protein>
<proteinExistence type="predicted"/>
<dbReference type="Proteomes" id="UP000319424">
    <property type="component" value="Unassembled WGS sequence"/>
</dbReference>
<name>A0A552V222_9FIRM</name>
<sequence length="53" mass="6387">MELKKKKRSGKINYEIKRVYVGKKPIEEVFEDIIEHVVERNLEKDKENKQTQA</sequence>
<organism evidence="1 2">
    <name type="scientific">Criibacterium bergeronii</name>
    <dbReference type="NCBI Taxonomy" id="1871336"/>
    <lineage>
        <taxon>Bacteria</taxon>
        <taxon>Bacillati</taxon>
        <taxon>Bacillota</taxon>
        <taxon>Clostridia</taxon>
        <taxon>Peptostreptococcales</taxon>
        <taxon>Filifactoraceae</taxon>
        <taxon>Criibacterium</taxon>
    </lineage>
</organism>
<dbReference type="RefSeq" id="WP_144398468.1">
    <property type="nucleotide sequence ID" value="NZ_VJXW01000013.1"/>
</dbReference>
<evidence type="ECO:0000313" key="2">
    <source>
        <dbReference type="Proteomes" id="UP000319424"/>
    </source>
</evidence>
<dbReference type="AlphaFoldDB" id="A0A552V222"/>
<comment type="caution">
    <text evidence="1">The sequence shown here is derived from an EMBL/GenBank/DDBJ whole genome shotgun (WGS) entry which is preliminary data.</text>
</comment>
<reference evidence="1 2" key="1">
    <citation type="submission" date="2019-07" db="EMBL/GenBank/DDBJ databases">
        <title>Criibacterium bergeronii gen. nov., sp. nov. isolated from human clinical samples.</title>
        <authorList>
            <person name="Maheux A.F."/>
            <person name="Boudreau D.K."/>
            <person name="Berube E."/>
            <person name="Brodeur S."/>
            <person name="Bernard K.A."/>
            <person name="Abed J.Y."/>
            <person name="Ducrey E."/>
            <person name="Guay E.F."/>
            <person name="Raymond F."/>
            <person name="Corbeil J."/>
            <person name="Domingo M.-C."/>
            <person name="Roy P.H."/>
            <person name="Boissinot M."/>
            <person name="Tocheva E.I."/>
            <person name="Omar R.F."/>
        </authorList>
    </citation>
    <scope>NUCLEOTIDE SEQUENCE [LARGE SCALE GENOMIC DNA]</scope>
    <source>
        <strain evidence="1 2">CCRI-24246</strain>
    </source>
</reference>
<accession>A0A552V222</accession>